<dbReference type="GO" id="GO:0016853">
    <property type="term" value="F:isomerase activity"/>
    <property type="evidence" value="ECO:0007669"/>
    <property type="project" value="UniProtKB-KW"/>
</dbReference>
<reference evidence="16" key="1">
    <citation type="submission" date="2023-07" db="EMBL/GenBank/DDBJ databases">
        <title>Brevundimonas soil sp. nov., isolated from the soil of chemical plant.</title>
        <authorList>
            <person name="Wu N."/>
        </authorList>
    </citation>
    <scope>NUCLEOTIDE SEQUENCE</scope>
    <source>
        <strain evidence="16">XZ-24</strain>
    </source>
</reference>
<evidence type="ECO:0000256" key="4">
    <source>
        <dbReference type="ARBA" id="ARBA00033164"/>
    </source>
</evidence>
<dbReference type="Proteomes" id="UP001169063">
    <property type="component" value="Unassembled WGS sequence"/>
</dbReference>
<proteinExistence type="predicted"/>
<evidence type="ECO:0000256" key="3">
    <source>
        <dbReference type="ARBA" id="ARBA00031870"/>
    </source>
</evidence>
<evidence type="ECO:0000256" key="12">
    <source>
        <dbReference type="ARBA" id="ARBA00042890"/>
    </source>
</evidence>
<dbReference type="CDD" id="cd00165">
    <property type="entry name" value="S4"/>
    <property type="match status" value="1"/>
</dbReference>
<dbReference type="Gene3D" id="3.30.70.580">
    <property type="entry name" value="Pseudouridine synthase I, catalytic domain, N-terminal subdomain"/>
    <property type="match status" value="1"/>
</dbReference>
<comment type="catalytic activity">
    <reaction evidence="1">
        <text>a uridine in RNA = a pseudouridine in RNA</text>
        <dbReference type="Rhea" id="RHEA:48348"/>
        <dbReference type="Rhea" id="RHEA-COMP:12068"/>
        <dbReference type="Rhea" id="RHEA-COMP:12069"/>
        <dbReference type="ChEBI" id="CHEBI:65314"/>
        <dbReference type="ChEBI" id="CHEBI:65315"/>
    </reaction>
</comment>
<dbReference type="InterPro" id="IPR020103">
    <property type="entry name" value="PsdUridine_synth_cat_dom_sf"/>
</dbReference>
<name>A0ABT8SM31_9CAUL</name>
<dbReference type="RefSeq" id="WP_302108739.1">
    <property type="nucleotide sequence ID" value="NZ_JAUKTR010000001.1"/>
</dbReference>
<organism evidence="16 17">
    <name type="scientific">Peiella sedimenti</name>
    <dbReference type="NCBI Taxonomy" id="3061083"/>
    <lineage>
        <taxon>Bacteria</taxon>
        <taxon>Pseudomonadati</taxon>
        <taxon>Pseudomonadota</taxon>
        <taxon>Alphaproteobacteria</taxon>
        <taxon>Caulobacterales</taxon>
        <taxon>Caulobacteraceae</taxon>
        <taxon>Peiella</taxon>
    </lineage>
</organism>
<keyword evidence="17" id="KW-1185">Reference proteome</keyword>
<dbReference type="PANTHER" id="PTHR47683:SF2">
    <property type="entry name" value="RNA-BINDING S4 DOMAIN-CONTAINING PROTEIN"/>
    <property type="match status" value="1"/>
</dbReference>
<evidence type="ECO:0000256" key="10">
    <source>
        <dbReference type="ARBA" id="ARBA00041697"/>
    </source>
</evidence>
<evidence type="ECO:0000256" key="6">
    <source>
        <dbReference type="ARBA" id="ARBA00036535"/>
    </source>
</evidence>
<sequence>MSFSRRYDEPEPQRVNRWLAQSGVCSRREAEALILDGLVLIDGEVVTDAGRKILPGQTLTLAERGAQKLSGALTAVLHKPVGYVSGQPEPGYTPAVRLLTAQNLTGPGDDIPGPDRSLPPLGRLDMDSRGLLILSEDGVLARAVIGPESDLEKEYIVRVRGHITPDKVRRLRHGLSLDGKPLKPARVTHTGMATLRFILKEGRNRQIRRMCELVDLRVTDLFRVRIGPLKLGDLPESKWRVLTADERQALIERAKPRGAQPNAAS</sequence>
<dbReference type="InterPro" id="IPR000748">
    <property type="entry name" value="PsdUridine_synth_RsuA/RluB/E/F"/>
</dbReference>
<dbReference type="InterPro" id="IPR036986">
    <property type="entry name" value="S4_RNA-bd_sf"/>
</dbReference>
<dbReference type="InterPro" id="IPR050343">
    <property type="entry name" value="RsuA_PseudoU_synthase"/>
</dbReference>
<evidence type="ECO:0000256" key="7">
    <source>
        <dbReference type="ARBA" id="ARBA00038922"/>
    </source>
</evidence>
<evidence type="ECO:0000313" key="17">
    <source>
        <dbReference type="Proteomes" id="UP001169063"/>
    </source>
</evidence>
<evidence type="ECO:0000313" key="16">
    <source>
        <dbReference type="EMBL" id="MDO1558322.1"/>
    </source>
</evidence>
<dbReference type="Pfam" id="PF00849">
    <property type="entry name" value="PseudoU_synth_2"/>
    <property type="match status" value="1"/>
</dbReference>
<evidence type="ECO:0000256" key="8">
    <source>
        <dbReference type="ARBA" id="ARBA00039989"/>
    </source>
</evidence>
<evidence type="ECO:0000256" key="5">
    <source>
        <dbReference type="ARBA" id="ARBA00036390"/>
    </source>
</evidence>
<comment type="catalytic activity">
    <reaction evidence="5">
        <text>uridine(35) in tRNA(Tyr) = pseudouridine(35) in tRNA(Tyr)</text>
        <dbReference type="Rhea" id="RHEA:60556"/>
        <dbReference type="Rhea" id="RHEA-COMP:15607"/>
        <dbReference type="Rhea" id="RHEA-COMP:15608"/>
        <dbReference type="ChEBI" id="CHEBI:65314"/>
        <dbReference type="ChEBI" id="CHEBI:65315"/>
    </reaction>
</comment>
<dbReference type="Gene3D" id="3.10.290.10">
    <property type="entry name" value="RNA-binding S4 domain"/>
    <property type="match status" value="1"/>
</dbReference>
<evidence type="ECO:0000256" key="13">
    <source>
        <dbReference type="ARBA" id="ARBA00043147"/>
    </source>
</evidence>
<dbReference type="PANTHER" id="PTHR47683">
    <property type="entry name" value="PSEUDOURIDINE SYNTHASE FAMILY PROTEIN-RELATED"/>
    <property type="match status" value="1"/>
</dbReference>
<evidence type="ECO:0000259" key="15">
    <source>
        <dbReference type="SMART" id="SM00363"/>
    </source>
</evidence>
<evidence type="ECO:0000256" key="9">
    <source>
        <dbReference type="ARBA" id="ARBA00041420"/>
    </source>
</evidence>
<keyword evidence="2 16" id="KW-0413">Isomerase</keyword>
<feature type="domain" description="RNA-binding S4" evidence="15">
    <location>
        <begin position="13"/>
        <end position="70"/>
    </location>
</feature>
<dbReference type="PROSITE" id="PS50889">
    <property type="entry name" value="S4"/>
    <property type="match status" value="1"/>
</dbReference>
<evidence type="ECO:0000256" key="1">
    <source>
        <dbReference type="ARBA" id="ARBA00000073"/>
    </source>
</evidence>
<dbReference type="SMART" id="SM00363">
    <property type="entry name" value="S4"/>
    <property type="match status" value="1"/>
</dbReference>
<dbReference type="NCBIfam" id="TIGR00093">
    <property type="entry name" value="pseudouridine synthase"/>
    <property type="match status" value="1"/>
</dbReference>
<accession>A0ABT8SM31</accession>
<dbReference type="InterPro" id="IPR006145">
    <property type="entry name" value="PsdUridine_synth_RsuA/RluA"/>
</dbReference>
<comment type="catalytic activity">
    <reaction evidence="6">
        <text>uridine(2604) in 23S rRNA = pseudouridine(2604) in 23S rRNA</text>
        <dbReference type="Rhea" id="RHEA:38875"/>
        <dbReference type="Rhea" id="RHEA-COMP:10093"/>
        <dbReference type="Rhea" id="RHEA-COMP:10094"/>
        <dbReference type="ChEBI" id="CHEBI:65314"/>
        <dbReference type="ChEBI" id="CHEBI:65315"/>
        <dbReference type="EC" id="5.4.99.21"/>
    </reaction>
</comment>
<evidence type="ECO:0000256" key="11">
    <source>
        <dbReference type="ARBA" id="ARBA00042843"/>
    </source>
</evidence>
<dbReference type="InterPro" id="IPR020094">
    <property type="entry name" value="TruA/RsuA/RluB/E/F_N"/>
</dbReference>
<gene>
    <name evidence="16" type="ORF">Q0812_02640</name>
</gene>
<evidence type="ECO:0000256" key="2">
    <source>
        <dbReference type="ARBA" id="ARBA00023235"/>
    </source>
</evidence>
<dbReference type="Gene3D" id="3.30.70.1560">
    <property type="entry name" value="Alpha-L RNA-binding motif"/>
    <property type="match status" value="1"/>
</dbReference>
<comment type="caution">
    <text evidence="16">The sequence shown here is derived from an EMBL/GenBank/DDBJ whole genome shotgun (WGS) entry which is preliminary data.</text>
</comment>
<dbReference type="Pfam" id="PF01479">
    <property type="entry name" value="S4"/>
    <property type="match status" value="1"/>
</dbReference>
<dbReference type="InterPro" id="IPR002942">
    <property type="entry name" value="S4_RNA-bd"/>
</dbReference>
<dbReference type="EC" id="5.4.99.21" evidence="7"/>
<dbReference type="EMBL" id="JAUKTR010000001">
    <property type="protein sequence ID" value="MDO1558322.1"/>
    <property type="molecule type" value="Genomic_DNA"/>
</dbReference>
<evidence type="ECO:0000256" key="14">
    <source>
        <dbReference type="PROSITE-ProRule" id="PRU00182"/>
    </source>
</evidence>
<keyword evidence="14" id="KW-0694">RNA-binding</keyword>
<dbReference type="InterPro" id="IPR042092">
    <property type="entry name" value="PsdUridine_s_RsuA/RluB/E/F_cat"/>
</dbReference>
<dbReference type="SUPFAM" id="SSF55120">
    <property type="entry name" value="Pseudouridine synthase"/>
    <property type="match status" value="1"/>
</dbReference>
<dbReference type="SUPFAM" id="SSF55174">
    <property type="entry name" value="Alpha-L RNA-binding motif"/>
    <property type="match status" value="1"/>
</dbReference>
<protein>
    <recommendedName>
        <fullName evidence="8">Dual-specificity RNA pseudouridine synthase RluF</fullName>
        <ecNumber evidence="7">5.4.99.21</ecNumber>
    </recommendedName>
    <alternativeName>
        <fullName evidence="10">23S rRNA pseudouridine(2604) synthase</fullName>
    </alternativeName>
    <alternativeName>
        <fullName evidence="3">RNA pseudouridylate synthase</fullName>
    </alternativeName>
    <alternativeName>
        <fullName evidence="4">RNA-uridine isomerase</fullName>
    </alternativeName>
    <alternativeName>
        <fullName evidence="12">Ribosomal large subunit pseudouridine synthase F</fullName>
    </alternativeName>
    <alternativeName>
        <fullName evidence="11">rRNA pseudouridylate synthase F</fullName>
    </alternativeName>
    <alternativeName>
        <fullName evidence="13">rRNA-uridine isomerase F</fullName>
    </alternativeName>
    <alternativeName>
        <fullName evidence="9">tRNA(Tyr) pseudouridine(35) synthase</fullName>
    </alternativeName>
</protein>